<dbReference type="NCBIfam" id="TIGR00974">
    <property type="entry name" value="3a0107s02c"/>
    <property type="match status" value="1"/>
</dbReference>
<dbReference type="PANTHER" id="PTHR43470">
    <property type="entry name" value="PHOSPHATE TRANSPORT SYSTEM PERMEASE PROTEIN PSTA-RELATED"/>
    <property type="match status" value="1"/>
</dbReference>
<comment type="caution">
    <text evidence="11">The sequence shown here is derived from an EMBL/GenBank/DDBJ whole genome shotgun (WGS) entry which is preliminary data.</text>
</comment>
<organism evidence="11 12">
    <name type="scientific">Albibacterium profundi</name>
    <dbReference type="NCBI Taxonomy" id="3134906"/>
    <lineage>
        <taxon>Bacteria</taxon>
        <taxon>Pseudomonadati</taxon>
        <taxon>Bacteroidota</taxon>
        <taxon>Sphingobacteriia</taxon>
        <taxon>Sphingobacteriales</taxon>
        <taxon>Sphingobacteriaceae</taxon>
        <taxon>Albibacterium</taxon>
    </lineage>
</organism>
<comment type="subcellular location">
    <subcellularLocation>
        <location evidence="1 9">Cell membrane</location>
        <topology evidence="1 9">Multi-pass membrane protein</topology>
    </subcellularLocation>
</comment>
<comment type="caution">
    <text evidence="9">Lacks conserved residue(s) required for the propagation of feature annotation.</text>
</comment>
<keyword evidence="5 9" id="KW-1003">Cell membrane</keyword>
<feature type="transmembrane region" description="Helical" evidence="9">
    <location>
        <begin position="18"/>
        <end position="44"/>
    </location>
</feature>
<keyword evidence="6 9" id="KW-0812">Transmembrane</keyword>
<reference evidence="11 12" key="1">
    <citation type="submission" date="2024-04" db="EMBL/GenBank/DDBJ databases">
        <title>Albibacterium profundi sp. nov., isolated from sediment of the Challenger Deep of Mariana Trench.</title>
        <authorList>
            <person name="Wang Y."/>
        </authorList>
    </citation>
    <scope>NUCLEOTIDE SEQUENCE [LARGE SCALE GENOMIC DNA]</scope>
    <source>
        <strain evidence="11 12">RHL897</strain>
    </source>
</reference>
<dbReference type="EMBL" id="JBBVGT010000002">
    <property type="protein sequence ID" value="MFB5944714.1"/>
    <property type="molecule type" value="Genomic_DNA"/>
</dbReference>
<dbReference type="PANTHER" id="PTHR43470:SF5">
    <property type="entry name" value="PHOSPHATE TRANSPORT SYSTEM PERMEASE PROTEIN PSTA"/>
    <property type="match status" value="1"/>
</dbReference>
<evidence type="ECO:0000256" key="4">
    <source>
        <dbReference type="ARBA" id="ARBA00022448"/>
    </source>
</evidence>
<dbReference type="PROSITE" id="PS50928">
    <property type="entry name" value="ABC_TM1"/>
    <property type="match status" value="1"/>
</dbReference>
<evidence type="ECO:0000313" key="12">
    <source>
        <dbReference type="Proteomes" id="UP001580928"/>
    </source>
</evidence>
<evidence type="ECO:0000256" key="8">
    <source>
        <dbReference type="ARBA" id="ARBA00023136"/>
    </source>
</evidence>
<dbReference type="SUPFAM" id="SSF161098">
    <property type="entry name" value="MetI-like"/>
    <property type="match status" value="1"/>
</dbReference>
<protein>
    <recommendedName>
        <fullName evidence="3 9">Phosphate transport system permease protein PstA</fullName>
    </recommendedName>
</protein>
<gene>
    <name evidence="11" type="primary">pstA</name>
    <name evidence="11" type="ORF">WKR92_02590</name>
</gene>
<feature type="transmembrane region" description="Helical" evidence="9">
    <location>
        <begin position="252"/>
        <end position="277"/>
    </location>
</feature>
<keyword evidence="7 9" id="KW-1133">Transmembrane helix</keyword>
<comment type="similarity">
    <text evidence="2 9">Belongs to the binding-protein-dependent transport system permease family. CysTW subfamily.</text>
</comment>
<evidence type="ECO:0000256" key="1">
    <source>
        <dbReference type="ARBA" id="ARBA00004651"/>
    </source>
</evidence>
<feature type="transmembrane region" description="Helical" evidence="9">
    <location>
        <begin position="64"/>
        <end position="93"/>
    </location>
</feature>
<feature type="transmembrane region" description="Helical" evidence="9">
    <location>
        <begin position="105"/>
        <end position="129"/>
    </location>
</feature>
<dbReference type="RefSeq" id="WP_375556276.1">
    <property type="nucleotide sequence ID" value="NZ_JBBVGT010000002.1"/>
</dbReference>
<accession>A0ABV5CAZ4</accession>
<keyword evidence="4" id="KW-0813">Transport</keyword>
<keyword evidence="8 9" id="KW-0472">Membrane</keyword>
<dbReference type="Gene3D" id="1.10.3720.10">
    <property type="entry name" value="MetI-like"/>
    <property type="match status" value="1"/>
</dbReference>
<evidence type="ECO:0000313" key="11">
    <source>
        <dbReference type="EMBL" id="MFB5944714.1"/>
    </source>
</evidence>
<evidence type="ECO:0000256" key="7">
    <source>
        <dbReference type="ARBA" id="ARBA00022989"/>
    </source>
</evidence>
<evidence type="ECO:0000256" key="2">
    <source>
        <dbReference type="ARBA" id="ARBA00007069"/>
    </source>
</evidence>
<proteinExistence type="inferred from homology"/>
<keyword evidence="12" id="KW-1185">Reference proteome</keyword>
<dbReference type="Pfam" id="PF00528">
    <property type="entry name" value="BPD_transp_1"/>
    <property type="match status" value="1"/>
</dbReference>
<name>A0ABV5CAZ4_9SPHI</name>
<evidence type="ECO:0000256" key="9">
    <source>
        <dbReference type="RuleBase" id="RU363043"/>
    </source>
</evidence>
<dbReference type="CDD" id="cd06261">
    <property type="entry name" value="TM_PBP2"/>
    <property type="match status" value="1"/>
</dbReference>
<sequence>MTNKVLFSPKTKDRLFRIYAISCTVFALLVLAVLLIDILIKGATRINWSFFTNLPSRHPEETGIYTALAGMVSLLIFTLLVALPIGIMAGIYLQEYGQKNRLAKFIEINISNLAGVPSVIYGILGLQVFVRMANLGNSILAGSLTLSLLIMPIIIVSTREAIKAVPDSLRQAAYGLGATKWQTIRRVVLPASFGGIMTGIILSTSRAIGETAPLIVVGALAYVPFIPEGPLDQYTSLPIQIFNWTSRPQQGFVISAAAGIIVLLLFTFILNGIAIYLRNKWYKKTSQ</sequence>
<feature type="transmembrane region" description="Helical" evidence="9">
    <location>
        <begin position="135"/>
        <end position="156"/>
    </location>
</feature>
<evidence type="ECO:0000256" key="5">
    <source>
        <dbReference type="ARBA" id="ARBA00022475"/>
    </source>
</evidence>
<dbReference type="InterPro" id="IPR005672">
    <property type="entry name" value="Phosphate_PstA"/>
</dbReference>
<dbReference type="InterPro" id="IPR000515">
    <property type="entry name" value="MetI-like"/>
</dbReference>
<dbReference type="Proteomes" id="UP001580928">
    <property type="component" value="Unassembled WGS sequence"/>
</dbReference>
<evidence type="ECO:0000256" key="6">
    <source>
        <dbReference type="ARBA" id="ARBA00022692"/>
    </source>
</evidence>
<evidence type="ECO:0000259" key="10">
    <source>
        <dbReference type="PROSITE" id="PS50928"/>
    </source>
</evidence>
<dbReference type="InterPro" id="IPR035906">
    <property type="entry name" value="MetI-like_sf"/>
</dbReference>
<feature type="domain" description="ABC transmembrane type-1" evidence="10">
    <location>
        <begin position="68"/>
        <end position="274"/>
    </location>
</feature>
<evidence type="ECO:0000256" key="3">
    <source>
        <dbReference type="ARBA" id="ARBA00016864"/>
    </source>
</evidence>